<feature type="transmembrane region" description="Helical" evidence="7">
    <location>
        <begin position="258"/>
        <end position="280"/>
    </location>
</feature>
<feature type="transmembrane region" description="Helical" evidence="7">
    <location>
        <begin position="187"/>
        <end position="214"/>
    </location>
</feature>
<dbReference type="PANTHER" id="PTHR10383">
    <property type="entry name" value="SERINE INCORPORATOR"/>
    <property type="match status" value="1"/>
</dbReference>
<sequence length="456" mass="50244">MGCIISSIACCFCNAAAGLCCACMPSCKNSTSTRIMNGVIVLIITVLSALCLAPGIGDLLKRIPALCSETQKSYCENISGYSAVYRICFAGAIYYFFMSLLMIRVSSSRDCRAHIHNGFWFFKIALIIGTMIGAFFITDQQFITTWMFFGIVLGFLYILVQLVLLVDFAHTWNEVWVNAYEETESRIYACALLFTTFFFYGLSIAAVVLFYIYFGNADACVLGKTLTSFNLILCVIATVVSILPAIQEKTPRSGLLQSSIITAYVMFLTWSALINVPVAACNPTHHFNETTSGTTQSSSLKFTWNTGISLVVLVLSVIYACIRNSSHTAVGKLTMASATHDPASYKGVSQRDKGGEDISRAETGSAPETSQHGQTVWDNEKDGVAYSYSMFNFMMMLAIMYVMMSLTQWYKPSAETMLLGPSYASVWVKAASSWCCIALYVWTLVAPVVFPDRDFS</sequence>
<accession>A0A0X3PSA7</accession>
<comment type="subcellular location">
    <subcellularLocation>
        <location evidence="1">Membrane</location>
        <topology evidence="1">Multi-pass membrane protein</topology>
    </subcellularLocation>
</comment>
<feature type="transmembrane region" description="Helical" evidence="7">
    <location>
        <begin position="143"/>
        <end position="166"/>
    </location>
</feature>
<feature type="region of interest" description="Disordered" evidence="6">
    <location>
        <begin position="343"/>
        <end position="374"/>
    </location>
</feature>
<comment type="similarity">
    <text evidence="2">Belongs to the TDE1 family.</text>
</comment>
<organism evidence="8">
    <name type="scientific">Schistocephalus solidus</name>
    <name type="common">Tapeworm</name>
    <dbReference type="NCBI Taxonomy" id="70667"/>
    <lineage>
        <taxon>Eukaryota</taxon>
        <taxon>Metazoa</taxon>
        <taxon>Spiralia</taxon>
        <taxon>Lophotrochozoa</taxon>
        <taxon>Platyhelminthes</taxon>
        <taxon>Cestoda</taxon>
        <taxon>Eucestoda</taxon>
        <taxon>Diphyllobothriidea</taxon>
        <taxon>Diphyllobothriidae</taxon>
        <taxon>Schistocephalus</taxon>
    </lineage>
</organism>
<gene>
    <name evidence="8" type="primary">SERIC</name>
    <name evidence="8" type="ORF">TR120573</name>
</gene>
<feature type="transmembrane region" description="Helical" evidence="7">
    <location>
        <begin position="430"/>
        <end position="450"/>
    </location>
</feature>
<evidence type="ECO:0000256" key="5">
    <source>
        <dbReference type="ARBA" id="ARBA00023136"/>
    </source>
</evidence>
<proteinExistence type="inferred from homology"/>
<evidence type="ECO:0000256" key="6">
    <source>
        <dbReference type="SAM" id="MobiDB-lite"/>
    </source>
</evidence>
<dbReference type="AlphaFoldDB" id="A0A0X3PSA7"/>
<feature type="transmembrane region" description="Helical" evidence="7">
    <location>
        <begin position="83"/>
        <end position="103"/>
    </location>
</feature>
<feature type="transmembrane region" description="Helical" evidence="7">
    <location>
        <begin position="35"/>
        <end position="56"/>
    </location>
</feature>
<feature type="transmembrane region" description="Helical" evidence="7">
    <location>
        <begin position="226"/>
        <end position="246"/>
    </location>
</feature>
<evidence type="ECO:0000256" key="3">
    <source>
        <dbReference type="ARBA" id="ARBA00022692"/>
    </source>
</evidence>
<protein>
    <submittedName>
        <fullName evidence="8">Putative serine incorporator</fullName>
    </submittedName>
</protein>
<feature type="compositionally biased region" description="Basic and acidic residues" evidence="6">
    <location>
        <begin position="349"/>
        <end position="360"/>
    </location>
</feature>
<dbReference type="Pfam" id="PF03348">
    <property type="entry name" value="Serinc"/>
    <property type="match status" value="1"/>
</dbReference>
<feature type="transmembrane region" description="Helical" evidence="7">
    <location>
        <begin position="302"/>
        <end position="322"/>
    </location>
</feature>
<evidence type="ECO:0000313" key="8">
    <source>
        <dbReference type="EMBL" id="JAP54519.1"/>
    </source>
</evidence>
<feature type="transmembrane region" description="Helical" evidence="7">
    <location>
        <begin position="115"/>
        <end position="137"/>
    </location>
</feature>
<evidence type="ECO:0000256" key="2">
    <source>
        <dbReference type="ARBA" id="ARBA00006665"/>
    </source>
</evidence>
<dbReference type="EMBL" id="GEEE01008706">
    <property type="protein sequence ID" value="JAP54519.1"/>
    <property type="molecule type" value="Transcribed_RNA"/>
</dbReference>
<dbReference type="GO" id="GO:0016020">
    <property type="term" value="C:membrane"/>
    <property type="evidence" value="ECO:0007669"/>
    <property type="project" value="UniProtKB-SubCell"/>
</dbReference>
<evidence type="ECO:0000256" key="7">
    <source>
        <dbReference type="SAM" id="Phobius"/>
    </source>
</evidence>
<keyword evidence="3 7" id="KW-0812">Transmembrane</keyword>
<feature type="transmembrane region" description="Helical" evidence="7">
    <location>
        <begin position="391"/>
        <end position="410"/>
    </location>
</feature>
<keyword evidence="5 7" id="KW-0472">Membrane</keyword>
<keyword evidence="4 7" id="KW-1133">Transmembrane helix</keyword>
<reference evidence="8" key="1">
    <citation type="submission" date="2016-01" db="EMBL/GenBank/DDBJ databases">
        <title>Reference transcriptome for the parasite Schistocephalus solidus: insights into the molecular evolution of parasitism.</title>
        <authorList>
            <person name="Hebert F.O."/>
            <person name="Grambauer S."/>
            <person name="Barber I."/>
            <person name="Landry C.R."/>
            <person name="Aubin-Horth N."/>
        </authorList>
    </citation>
    <scope>NUCLEOTIDE SEQUENCE</scope>
</reference>
<evidence type="ECO:0000256" key="4">
    <source>
        <dbReference type="ARBA" id="ARBA00022989"/>
    </source>
</evidence>
<dbReference type="InterPro" id="IPR005016">
    <property type="entry name" value="TDE1/TMS"/>
</dbReference>
<evidence type="ECO:0000256" key="1">
    <source>
        <dbReference type="ARBA" id="ARBA00004141"/>
    </source>
</evidence>
<name>A0A0X3PSA7_SCHSO</name>
<dbReference type="PANTHER" id="PTHR10383:SF9">
    <property type="entry name" value="SERINE INCORPORATOR, ISOFORM F"/>
    <property type="match status" value="1"/>
</dbReference>